<dbReference type="RefSeq" id="WP_269333318.1">
    <property type="nucleotide sequence ID" value="NZ_JAMZFT010000003.1"/>
</dbReference>
<dbReference type="Proteomes" id="UP001055804">
    <property type="component" value="Unassembled WGS sequence"/>
</dbReference>
<evidence type="ECO:0000313" key="2">
    <source>
        <dbReference type="EMBL" id="MCP1337350.1"/>
    </source>
</evidence>
<evidence type="ECO:0000313" key="3">
    <source>
        <dbReference type="Proteomes" id="UP001055804"/>
    </source>
</evidence>
<feature type="chain" id="PRO_5039901067" evidence="1">
    <location>
        <begin position="36"/>
        <end position="305"/>
    </location>
</feature>
<comment type="caution">
    <text evidence="2">The sequence shown here is derived from an EMBL/GenBank/DDBJ whole genome shotgun (WGS) entry which is preliminary data.</text>
</comment>
<name>A0A9J6PFU8_9PROT</name>
<reference evidence="2" key="1">
    <citation type="submission" date="2022-06" db="EMBL/GenBank/DDBJ databases">
        <title>Isolation and Genomics of Futiania mangrovii gen. nov., sp. nov., a Rare and Metabolically-versatile member in the Class Alphaproteobacteria.</title>
        <authorList>
            <person name="Liu L."/>
            <person name="Huang W.-C."/>
            <person name="Pan J."/>
            <person name="Li J."/>
            <person name="Huang Y."/>
            <person name="Du H."/>
            <person name="Liu Y."/>
            <person name="Li M."/>
        </authorList>
    </citation>
    <scope>NUCLEOTIDE SEQUENCE</scope>
    <source>
        <strain evidence="2">FT118</strain>
    </source>
</reference>
<sequence>MSFRRPFPAQTVAVRLLAAAVALASLLILAGTARAQDDAAFVGVFVGVDTADGAGLLIERAAEGGGYRGRFLSPDQVLYEVSGNIENGVLQLRAEAETRMAYLRIQPVSVGLVMAMIPVEGTVPPDEAPAPSQLGRAVQYAFVREGTKLPNLPGRIRAAPDANTRYLATLTFLDNYPYWPADGVVRGFALIPANHVAMIRMFPRVQADLFWKMCDAGGLNPQLKREVDTAGTSCAEVRAAMTEFQARGTFDDFKADVEADTVTLRDAIACGQGMKARQRCQAISQILAEAALNAPSVGKILQEYR</sequence>
<keyword evidence="3" id="KW-1185">Reference proteome</keyword>
<protein>
    <submittedName>
        <fullName evidence="2">Uncharacterized protein</fullName>
    </submittedName>
</protein>
<organism evidence="2 3">
    <name type="scientific">Futiania mangrovi</name>
    <dbReference type="NCBI Taxonomy" id="2959716"/>
    <lineage>
        <taxon>Bacteria</taxon>
        <taxon>Pseudomonadati</taxon>
        <taxon>Pseudomonadota</taxon>
        <taxon>Alphaproteobacteria</taxon>
        <taxon>Futianiales</taxon>
        <taxon>Futianiaceae</taxon>
        <taxon>Futiania</taxon>
    </lineage>
</organism>
<evidence type="ECO:0000256" key="1">
    <source>
        <dbReference type="SAM" id="SignalP"/>
    </source>
</evidence>
<proteinExistence type="predicted"/>
<keyword evidence="1" id="KW-0732">Signal</keyword>
<dbReference type="AlphaFoldDB" id="A0A9J6PFU8"/>
<gene>
    <name evidence="2" type="ORF">NJQ99_13085</name>
</gene>
<accession>A0A9J6PFU8</accession>
<feature type="signal peptide" evidence="1">
    <location>
        <begin position="1"/>
        <end position="35"/>
    </location>
</feature>
<dbReference type="EMBL" id="JAMZFT010000003">
    <property type="protein sequence ID" value="MCP1337350.1"/>
    <property type="molecule type" value="Genomic_DNA"/>
</dbReference>